<dbReference type="RefSeq" id="WP_060765454.1">
    <property type="nucleotide sequence ID" value="NZ_LCYA01000311.1"/>
</dbReference>
<feature type="transmembrane region" description="Helical" evidence="1">
    <location>
        <begin position="103"/>
        <end position="123"/>
    </location>
</feature>
<accession>A0A109KIQ5</accession>
<evidence type="ECO:0000313" key="2">
    <source>
        <dbReference type="EMBL" id="KWV69964.1"/>
    </source>
</evidence>
<dbReference type="Proteomes" id="UP000061348">
    <property type="component" value="Unassembled WGS sequence"/>
</dbReference>
<dbReference type="EMBL" id="PVUH01000020">
    <property type="protein sequence ID" value="PRW86603.1"/>
    <property type="molecule type" value="Genomic_DNA"/>
</dbReference>
<dbReference type="PATRIC" id="fig|294.193.peg.639"/>
<sequence length="173" mass="19702">MRKTAFPKKLYFLLATALLWGVLAYLSRYETHLPVRKVFKLIGFGNASLIEHFTGGFAATAVFLAILLFALSVTSKARFIKSPIRVLAFGKFRRWLMTRTRPAYITHWTAILASAYIVISLAWEVGQIEKHGFFQLDQFGMDLMGALAFCLCMRVLLKKNLQHARAHRSFSLV</sequence>
<gene>
    <name evidence="3" type="ORF">C7A10_24780</name>
    <name evidence="2" type="ORF">PFLmoz3_06243</name>
</gene>
<protein>
    <submittedName>
        <fullName evidence="2">Uncharacterized protein</fullName>
    </submittedName>
</protein>
<dbReference type="Proteomes" id="UP000239731">
    <property type="component" value="Unassembled WGS sequence"/>
</dbReference>
<dbReference type="EMBL" id="LCYA01000311">
    <property type="protein sequence ID" value="KWV69964.1"/>
    <property type="molecule type" value="Genomic_DNA"/>
</dbReference>
<evidence type="ECO:0000256" key="1">
    <source>
        <dbReference type="SAM" id="Phobius"/>
    </source>
</evidence>
<proteinExistence type="predicted"/>
<feature type="transmembrane region" description="Helical" evidence="1">
    <location>
        <begin position="52"/>
        <end position="73"/>
    </location>
</feature>
<comment type="caution">
    <text evidence="2">The sequence shown here is derived from an EMBL/GenBank/DDBJ whole genome shotgun (WGS) entry which is preliminary data.</text>
</comment>
<keyword evidence="1" id="KW-0472">Membrane</keyword>
<keyword evidence="1" id="KW-1133">Transmembrane helix</keyword>
<feature type="transmembrane region" description="Helical" evidence="1">
    <location>
        <begin position="139"/>
        <end position="157"/>
    </location>
</feature>
<evidence type="ECO:0000313" key="4">
    <source>
        <dbReference type="Proteomes" id="UP000061348"/>
    </source>
</evidence>
<evidence type="ECO:0000313" key="5">
    <source>
        <dbReference type="Proteomes" id="UP000239731"/>
    </source>
</evidence>
<evidence type="ECO:0000313" key="3">
    <source>
        <dbReference type="EMBL" id="PRW86603.1"/>
    </source>
</evidence>
<reference evidence="2 4" key="1">
    <citation type="submission" date="2015-05" db="EMBL/GenBank/DDBJ databases">
        <title>A genomic and transcriptomic approach to investigate the blue pigment phenotype in Pseudomonas fluorescens.</title>
        <authorList>
            <person name="Andreani N.A."/>
            <person name="Cardazzo B."/>
        </authorList>
    </citation>
    <scope>NUCLEOTIDE SEQUENCE [LARGE SCALE GENOMIC DNA]</scope>
    <source>
        <strain evidence="2 4">Ps_22</strain>
    </source>
</reference>
<dbReference type="AlphaFoldDB" id="A0A109KIQ5"/>
<reference evidence="3 5" key="2">
    <citation type="submission" date="2018-03" db="EMBL/GenBank/DDBJ databases">
        <title>Blue discolouration in mozzarella cheese caused by Pseudomonas fluorescens.</title>
        <authorList>
            <person name="Chiesa F."/>
            <person name="Dalmasso A."/>
            <person name="Lomonaco S."/>
        </authorList>
    </citation>
    <scope>NUCLEOTIDE SEQUENCE [LARGE SCALE GENOMIC DNA]</scope>
    <source>
        <strain evidence="3 5">11293</strain>
    </source>
</reference>
<keyword evidence="1" id="KW-0812">Transmembrane</keyword>
<organism evidence="2 4">
    <name type="scientific">Pseudomonas fluorescens</name>
    <dbReference type="NCBI Taxonomy" id="294"/>
    <lineage>
        <taxon>Bacteria</taxon>
        <taxon>Pseudomonadati</taxon>
        <taxon>Pseudomonadota</taxon>
        <taxon>Gammaproteobacteria</taxon>
        <taxon>Pseudomonadales</taxon>
        <taxon>Pseudomonadaceae</taxon>
        <taxon>Pseudomonas</taxon>
    </lineage>
</organism>
<name>A0A109KIQ5_PSEFL</name>